<evidence type="ECO:0000313" key="1">
    <source>
        <dbReference type="EMBL" id="QJA89094.1"/>
    </source>
</evidence>
<accession>A0A6M3L6J5</accession>
<dbReference type="AlphaFoldDB" id="A0A6M3L6J5"/>
<proteinExistence type="predicted"/>
<organism evidence="1">
    <name type="scientific">viral metagenome</name>
    <dbReference type="NCBI Taxonomy" id="1070528"/>
    <lineage>
        <taxon>unclassified sequences</taxon>
        <taxon>metagenomes</taxon>
        <taxon>organismal metagenomes</taxon>
    </lineage>
</organism>
<sequence length="62" mass="7376">MKHTYMGTMSINYKGEYYLKMPNFNADLDYLFKEYMGRKVEITITDVKEVKDEIRNLAFAPV</sequence>
<name>A0A6M3L6J5_9ZZZZ</name>
<dbReference type="EMBL" id="MT142823">
    <property type="protein sequence ID" value="QJA89094.1"/>
    <property type="molecule type" value="Genomic_DNA"/>
</dbReference>
<gene>
    <name evidence="1" type="ORF">MM415B02609_0002</name>
</gene>
<reference evidence="1" key="1">
    <citation type="submission" date="2020-03" db="EMBL/GenBank/DDBJ databases">
        <title>The deep terrestrial virosphere.</title>
        <authorList>
            <person name="Holmfeldt K."/>
            <person name="Nilsson E."/>
            <person name="Simone D."/>
            <person name="Lopez-Fernandez M."/>
            <person name="Wu X."/>
            <person name="de Brujin I."/>
            <person name="Lundin D."/>
            <person name="Andersson A."/>
            <person name="Bertilsson S."/>
            <person name="Dopson M."/>
        </authorList>
    </citation>
    <scope>NUCLEOTIDE SEQUENCE</scope>
    <source>
        <strain evidence="1">MM415B02609</strain>
    </source>
</reference>
<protein>
    <submittedName>
        <fullName evidence="1">Uncharacterized protein</fullName>
    </submittedName>
</protein>